<name>A0A1W0CKV8_9NEIS</name>
<evidence type="ECO:0000259" key="2">
    <source>
        <dbReference type="Pfam" id="PF20906"/>
    </source>
</evidence>
<dbReference type="InterPro" id="IPR024071">
    <property type="entry name" value="S-Me-THD_C_sf"/>
</dbReference>
<feature type="domain" description="S-Me-THD N-terminal" evidence="1">
    <location>
        <begin position="9"/>
        <end position="165"/>
    </location>
</feature>
<proteinExistence type="predicted"/>
<evidence type="ECO:0008006" key="5">
    <source>
        <dbReference type="Google" id="ProtNLM"/>
    </source>
</evidence>
<protein>
    <recommendedName>
        <fullName evidence="5">DUF917 domain-containing protein</fullName>
    </recommendedName>
</protein>
<dbReference type="InterPro" id="IPR010318">
    <property type="entry name" value="S-Me-THD_N"/>
</dbReference>
<feature type="domain" description="S-Me-THD-like C-terminal" evidence="2">
    <location>
        <begin position="171"/>
        <end position="356"/>
    </location>
</feature>
<dbReference type="InterPro" id="IPR027479">
    <property type="entry name" value="S-Me-THD_N_sf"/>
</dbReference>
<dbReference type="Pfam" id="PF06032">
    <property type="entry name" value="S-Me-THD_N"/>
    <property type="match status" value="1"/>
</dbReference>
<dbReference type="InterPro" id="IPR048350">
    <property type="entry name" value="S-Me-THD-like_C"/>
</dbReference>
<sequence length="378" mass="40381">MKNWILNEQDLDYIALGAAVLGTGGGGNSYLGKLRAREQLRAGRTIEVMSPDALNDEDAVICVAGIGAPTVGFEKIEEGQECLRAFRAVESESNIQARALMTDEIGGSNCFEPMIVAALTGLPVVDADGMGRAFPEMQMSTLAIAGCPVSPFALSDDKGNVVVFRHVISFHWLEKLARASTTAMGCSAGFALAPMTGLEIKNHGVHHTISQAWSLGKQISDARDNKIDPISALLAENNGRLLFKGKISDVSRATSNGFARGQVELDGLDGHSGLSMVIDFQNENLIARVNGEVVATVPDLICVLDSESGQPIATEEIRFGLRVSVIVLPASPLLRTPQALDVVGPRAFGYDMDYKPAADYIKPLRRHANPSQPERIAG</sequence>
<dbReference type="FunFam" id="3.40.1610.10:FF:000001">
    <property type="entry name" value="Hydantoinase, putative"/>
    <property type="match status" value="1"/>
</dbReference>
<dbReference type="Pfam" id="PF20906">
    <property type="entry name" value="S-Me-THD_C"/>
    <property type="match status" value="1"/>
</dbReference>
<gene>
    <name evidence="3" type="ORF">B0T45_17370</name>
</gene>
<dbReference type="SUPFAM" id="SSF160991">
    <property type="entry name" value="CV3147-like"/>
    <property type="match status" value="1"/>
</dbReference>
<dbReference type="EMBL" id="MUKV01000027">
    <property type="protein sequence ID" value="OQS35430.1"/>
    <property type="molecule type" value="Genomic_DNA"/>
</dbReference>
<comment type="caution">
    <text evidence="3">The sequence shown here is derived from an EMBL/GenBank/DDBJ whole genome shotgun (WGS) entry which is preliminary data.</text>
</comment>
<evidence type="ECO:0000313" key="3">
    <source>
        <dbReference type="EMBL" id="OQS35430.1"/>
    </source>
</evidence>
<evidence type="ECO:0000313" key="4">
    <source>
        <dbReference type="Proteomes" id="UP000192721"/>
    </source>
</evidence>
<dbReference type="AlphaFoldDB" id="A0A1W0CKV8"/>
<organism evidence="3 4">
    <name type="scientific">Chromobacterium haemolyticum</name>
    <dbReference type="NCBI Taxonomy" id="394935"/>
    <lineage>
        <taxon>Bacteria</taxon>
        <taxon>Pseudomonadati</taxon>
        <taxon>Pseudomonadota</taxon>
        <taxon>Betaproteobacteria</taxon>
        <taxon>Neisseriales</taxon>
        <taxon>Chromobacteriaceae</taxon>
        <taxon>Chromobacterium</taxon>
    </lineage>
</organism>
<reference evidence="3 4" key="1">
    <citation type="submission" date="2017-02" db="EMBL/GenBank/DDBJ databases">
        <title>Chromobacterium haemolyticum H5244.</title>
        <authorList>
            <person name="Gulvik C.A."/>
        </authorList>
    </citation>
    <scope>NUCLEOTIDE SEQUENCE [LARGE SCALE GENOMIC DNA]</scope>
    <source>
        <strain evidence="3 4">H5244</strain>
    </source>
</reference>
<dbReference type="FunFam" id="2.40.390.10:FF:000003">
    <property type="entry name" value="Uncharacterized protein"/>
    <property type="match status" value="1"/>
</dbReference>
<dbReference type="Gene3D" id="3.40.1610.10">
    <property type="entry name" value="CV3147-like domain"/>
    <property type="match status" value="1"/>
</dbReference>
<dbReference type="Proteomes" id="UP000192721">
    <property type="component" value="Unassembled WGS sequence"/>
</dbReference>
<dbReference type="RefSeq" id="WP_081556331.1">
    <property type="nucleotide sequence ID" value="NZ_MUKV01000027.1"/>
</dbReference>
<evidence type="ECO:0000259" key="1">
    <source>
        <dbReference type="Pfam" id="PF06032"/>
    </source>
</evidence>
<accession>A0A1W0CKV8</accession>
<dbReference type="Gene3D" id="2.40.390.10">
    <property type="entry name" value="CV3147-like"/>
    <property type="match status" value="1"/>
</dbReference>